<reference evidence="3 4" key="1">
    <citation type="submission" date="2020-03" db="EMBL/GenBank/DDBJ databases">
        <title>Screen low temperature-resistant strains for efficient degradation of petroleum hydrocarbons under the low temperature.</title>
        <authorList>
            <person name="Wang Y."/>
            <person name="Chen J."/>
        </authorList>
    </citation>
    <scope>NUCLEOTIDE SEQUENCE [LARGE SCALE GENOMIC DNA]</scope>
    <source>
        <strain evidence="3 4">KB1</strain>
        <plasmid evidence="3 4">plas1</plasmid>
    </source>
</reference>
<proteinExistence type="predicted"/>
<dbReference type="Proteomes" id="UP000502345">
    <property type="component" value="Plasmid plas1"/>
</dbReference>
<accession>A0A6G9D3Z4</accession>
<feature type="compositionally biased region" description="Polar residues" evidence="1">
    <location>
        <begin position="74"/>
        <end position="90"/>
    </location>
</feature>
<dbReference type="InterPro" id="IPR046229">
    <property type="entry name" value="TnpC-like"/>
</dbReference>
<evidence type="ECO:0000313" key="4">
    <source>
        <dbReference type="Proteomes" id="UP000502345"/>
    </source>
</evidence>
<protein>
    <submittedName>
        <fullName evidence="3">Uncharacterized protein</fullName>
    </submittedName>
</protein>
<sequence length="132" mass="14649">MPEHLTAAARARHTETRARADAALLALSNAGEPVTFAAVARRAKVSTDFLYNQPDLRTKINDLRTRRSHRRTTPEQMTEPGQQSAPSAVRALSSQLKELKRRHAEEVGELRTALAVAHGENLALRRRFTDSG</sequence>
<dbReference type="Pfam" id="PF19776">
    <property type="entry name" value="DUF6262"/>
    <property type="match status" value="1"/>
</dbReference>
<geneLocation type="plasmid" evidence="3 4">
    <name>plas1</name>
</geneLocation>
<feature type="region of interest" description="Disordered" evidence="1">
    <location>
        <begin position="61"/>
        <end position="90"/>
    </location>
</feature>
<keyword evidence="3" id="KW-0614">Plasmid</keyword>
<evidence type="ECO:0000313" key="3">
    <source>
        <dbReference type="EMBL" id="QIP43874.1"/>
    </source>
</evidence>
<evidence type="ECO:0000256" key="1">
    <source>
        <dbReference type="SAM" id="MobiDB-lite"/>
    </source>
</evidence>
<dbReference type="AlphaFoldDB" id="A0A6G9D3Z4"/>
<dbReference type="EMBL" id="CP050124">
    <property type="protein sequence ID" value="QIP38477.1"/>
    <property type="molecule type" value="Genomic_DNA"/>
</dbReference>
<evidence type="ECO:0000313" key="2">
    <source>
        <dbReference type="EMBL" id="QIP38477.1"/>
    </source>
</evidence>
<dbReference type="RefSeq" id="WP_021334717.1">
    <property type="nucleotide sequence ID" value="NZ_AP018733.1"/>
</dbReference>
<dbReference type="Proteomes" id="UP000502345">
    <property type="component" value="Chromosome"/>
</dbReference>
<organism evidence="3 4">
    <name type="scientific">Rhodococcus erythropolis</name>
    <name type="common">Arthrobacter picolinophilus</name>
    <dbReference type="NCBI Taxonomy" id="1833"/>
    <lineage>
        <taxon>Bacteria</taxon>
        <taxon>Bacillati</taxon>
        <taxon>Actinomycetota</taxon>
        <taxon>Actinomycetes</taxon>
        <taxon>Mycobacteriales</taxon>
        <taxon>Nocardiaceae</taxon>
        <taxon>Rhodococcus</taxon>
        <taxon>Rhodococcus erythropolis group</taxon>
    </lineage>
</organism>
<name>A0A6G9D3Z4_RHOER</name>
<dbReference type="EMBL" id="CP050125">
    <property type="protein sequence ID" value="QIP43874.1"/>
    <property type="molecule type" value="Genomic_DNA"/>
</dbReference>
<gene>
    <name evidence="2" type="ORF">G9444_1233</name>
    <name evidence="3" type="ORF">G9444_6631</name>
</gene>